<dbReference type="Proteomes" id="UP000467841">
    <property type="component" value="Unassembled WGS sequence"/>
</dbReference>
<dbReference type="InterPro" id="IPR024768">
    <property type="entry name" value="Marf1"/>
</dbReference>
<proteinExistence type="predicted"/>
<evidence type="ECO:0000313" key="3">
    <source>
        <dbReference type="Proteomes" id="UP000467841"/>
    </source>
</evidence>
<feature type="region of interest" description="Disordered" evidence="1">
    <location>
        <begin position="164"/>
        <end position="183"/>
    </location>
</feature>
<gene>
    <name evidence="2" type="ORF">MERR_LOCUS49632</name>
</gene>
<organism evidence="2 3">
    <name type="scientific">Microthlaspi erraticum</name>
    <dbReference type="NCBI Taxonomy" id="1685480"/>
    <lineage>
        <taxon>Eukaryota</taxon>
        <taxon>Viridiplantae</taxon>
        <taxon>Streptophyta</taxon>
        <taxon>Embryophyta</taxon>
        <taxon>Tracheophyta</taxon>
        <taxon>Spermatophyta</taxon>
        <taxon>Magnoliopsida</taxon>
        <taxon>eudicotyledons</taxon>
        <taxon>Gunneridae</taxon>
        <taxon>Pentapetalae</taxon>
        <taxon>rosids</taxon>
        <taxon>malvids</taxon>
        <taxon>Brassicales</taxon>
        <taxon>Brassicaceae</taxon>
        <taxon>Coluteocarpeae</taxon>
        <taxon>Microthlaspi</taxon>
    </lineage>
</organism>
<evidence type="ECO:0000313" key="2">
    <source>
        <dbReference type="EMBL" id="CAA7062396.1"/>
    </source>
</evidence>
<dbReference type="PANTHER" id="PTHR14379:SF7">
    <property type="entry name" value="ENDONUCLEASE OR GLYCOSYL HYDROLASE-RELATED"/>
    <property type="match status" value="1"/>
</dbReference>
<dbReference type="GO" id="GO:0010468">
    <property type="term" value="P:regulation of gene expression"/>
    <property type="evidence" value="ECO:0007669"/>
    <property type="project" value="InterPro"/>
</dbReference>
<sequence>MSSLSSKFSAAETCVFWDLDGCPIPTGLSPVSISANIRLALENMGYTGKMSISAYSAVKQNEEVEFESAQIKLIYKETSQEKGRTMYLDVMFWGIRHRNEPTNVMVILKDLSPRTSYGGGLVILKENDNNPLLAYPRNDPGVLHLRDTATSTWLWESLSTGGSPLDGHNMRPEPVTPPSPPCSACSRRALRLANKRKKRPTKPCLKRWKRSQVFRSKFWFLLAGL</sequence>
<comment type="caution">
    <text evidence="2">The sequence shown here is derived from an EMBL/GenBank/DDBJ whole genome shotgun (WGS) entry which is preliminary data.</text>
</comment>
<name>A0A6D2LDH8_9BRAS</name>
<keyword evidence="3" id="KW-1185">Reference proteome</keyword>
<reference evidence="2" key="1">
    <citation type="submission" date="2020-01" db="EMBL/GenBank/DDBJ databases">
        <authorList>
            <person name="Mishra B."/>
        </authorList>
    </citation>
    <scope>NUCLEOTIDE SEQUENCE [LARGE SCALE GENOMIC DNA]</scope>
</reference>
<evidence type="ECO:0008006" key="4">
    <source>
        <dbReference type="Google" id="ProtNLM"/>
    </source>
</evidence>
<dbReference type="CDD" id="cd10910">
    <property type="entry name" value="PIN_limkain_b1_N_like"/>
    <property type="match status" value="1"/>
</dbReference>
<dbReference type="OrthoDB" id="1090956at2759"/>
<accession>A0A6D2LDH8</accession>
<dbReference type="EMBL" id="CACVBM020001940">
    <property type="protein sequence ID" value="CAA7062396.1"/>
    <property type="molecule type" value="Genomic_DNA"/>
</dbReference>
<evidence type="ECO:0000256" key="1">
    <source>
        <dbReference type="SAM" id="MobiDB-lite"/>
    </source>
</evidence>
<dbReference type="PANTHER" id="PTHR14379">
    <property type="entry name" value="LIMKAIN B LKAP"/>
    <property type="match status" value="1"/>
</dbReference>
<protein>
    <recommendedName>
        <fullName evidence="4">NYN domain-containing protein</fullName>
    </recommendedName>
</protein>
<dbReference type="GO" id="GO:0005777">
    <property type="term" value="C:peroxisome"/>
    <property type="evidence" value="ECO:0007669"/>
    <property type="project" value="InterPro"/>
</dbReference>
<dbReference type="AlphaFoldDB" id="A0A6D2LDH8"/>